<reference evidence="1" key="1">
    <citation type="submission" date="2021-03" db="EMBL/GenBank/DDBJ databases">
        <title>Evolutionary priming and transition to the ectomycorrhizal habit in an iconic lineage of mushroom-forming fungi: is preadaptation a requirement?</title>
        <authorList>
            <consortium name="DOE Joint Genome Institute"/>
            <person name="Looney B.P."/>
            <person name="Miyauchi S."/>
            <person name="Morin E."/>
            <person name="Drula E."/>
            <person name="Courty P.E."/>
            <person name="Chicoki N."/>
            <person name="Fauchery L."/>
            <person name="Kohler A."/>
            <person name="Kuo A."/>
            <person name="LaButti K."/>
            <person name="Pangilinan J."/>
            <person name="Lipzen A."/>
            <person name="Riley R."/>
            <person name="Andreopoulos W."/>
            <person name="He G."/>
            <person name="Johnson J."/>
            <person name="Barry K.W."/>
            <person name="Grigoriev I.V."/>
            <person name="Nagy L."/>
            <person name="Hibbett D."/>
            <person name="Henrissat B."/>
            <person name="Matheny P.B."/>
            <person name="Labbe J."/>
            <person name="Martin A.F."/>
        </authorList>
    </citation>
    <scope>NUCLEOTIDE SEQUENCE</scope>
    <source>
        <strain evidence="1">BPL698</strain>
    </source>
</reference>
<evidence type="ECO:0000313" key="2">
    <source>
        <dbReference type="Proteomes" id="UP001207468"/>
    </source>
</evidence>
<accession>A0ACC0U8L1</accession>
<keyword evidence="2" id="KW-1185">Reference proteome</keyword>
<gene>
    <name evidence="1" type="ORF">F5148DRAFT_1201407</name>
</gene>
<proteinExistence type="predicted"/>
<evidence type="ECO:0000313" key="1">
    <source>
        <dbReference type="EMBL" id="KAI9507880.1"/>
    </source>
</evidence>
<organism evidence="1 2">
    <name type="scientific">Russula earlei</name>
    <dbReference type="NCBI Taxonomy" id="71964"/>
    <lineage>
        <taxon>Eukaryota</taxon>
        <taxon>Fungi</taxon>
        <taxon>Dikarya</taxon>
        <taxon>Basidiomycota</taxon>
        <taxon>Agaricomycotina</taxon>
        <taxon>Agaricomycetes</taxon>
        <taxon>Russulales</taxon>
        <taxon>Russulaceae</taxon>
        <taxon>Russula</taxon>
    </lineage>
</organism>
<name>A0ACC0U8L1_9AGAM</name>
<protein>
    <submittedName>
        <fullName evidence="1">Uncharacterized protein</fullName>
    </submittedName>
</protein>
<sequence>MPFLSEMLDRTDLECLEEAACRVTTPGLRDPGPGHGIAQPSKLTGRRGRLDLTRKPETAVKYASAPGAFELLSPSPPFDTTTHRPPPPPTTLPTPYQKKIMLAIFAVPHSSSPSSAEDAAQPWHKVRAWFSRERGRAGRILQVALLGAARAASASTNAVTSTPHRSTVGHAVWDNRPEMESRLRDTQLTMFDWVNVRRAEEYQKMVDGALPPIPSETETGSRTHTVRRKPVPPLDNLRDEGELGEPHLVKAAGSQDDDRHESPHTWPGTFPGSPHDLQDSVSDQEEDSDQDSYDQDMDYMPGDSDSEDDTWDRGLVVAEMCSRWGWTLEDVLETLEQPGLCGRRKCSREKGILRA</sequence>
<dbReference type="EMBL" id="JAGFNK010000109">
    <property type="protein sequence ID" value="KAI9507880.1"/>
    <property type="molecule type" value="Genomic_DNA"/>
</dbReference>
<dbReference type="Proteomes" id="UP001207468">
    <property type="component" value="Unassembled WGS sequence"/>
</dbReference>
<comment type="caution">
    <text evidence="1">The sequence shown here is derived from an EMBL/GenBank/DDBJ whole genome shotgun (WGS) entry which is preliminary data.</text>
</comment>